<feature type="domain" description="Integrase catalytic" evidence="1">
    <location>
        <begin position="1"/>
        <end position="152"/>
    </location>
</feature>
<dbReference type="Gene3D" id="3.30.420.10">
    <property type="entry name" value="Ribonuclease H-like superfamily/Ribonuclease H"/>
    <property type="match status" value="1"/>
</dbReference>
<dbReference type="GO" id="GO:0003676">
    <property type="term" value="F:nucleic acid binding"/>
    <property type="evidence" value="ECO:0007669"/>
    <property type="project" value="InterPro"/>
</dbReference>
<gene>
    <name evidence="2" type="ORF">CYJ34_07400</name>
</gene>
<dbReference type="PANTHER" id="PTHR46889:SF4">
    <property type="entry name" value="TRANSPOSASE INSO FOR INSERTION SEQUENCE ELEMENT IS911B-RELATED"/>
    <property type="match status" value="1"/>
</dbReference>
<dbReference type="GO" id="GO:0015074">
    <property type="term" value="P:DNA integration"/>
    <property type="evidence" value="ECO:0007669"/>
    <property type="project" value="InterPro"/>
</dbReference>
<name>A0A2I1M6U2_9FIRM</name>
<organism evidence="2 3">
    <name type="scientific">Anaerococcus octavius</name>
    <dbReference type="NCBI Taxonomy" id="54007"/>
    <lineage>
        <taxon>Bacteria</taxon>
        <taxon>Bacillati</taxon>
        <taxon>Bacillota</taxon>
        <taxon>Tissierellia</taxon>
        <taxon>Tissierellales</taxon>
        <taxon>Peptoniphilaceae</taxon>
        <taxon>Anaerococcus</taxon>
    </lineage>
</organism>
<keyword evidence="3" id="KW-1185">Reference proteome</keyword>
<dbReference type="Pfam" id="PF13683">
    <property type="entry name" value="rve_3"/>
    <property type="match status" value="1"/>
</dbReference>
<proteinExistence type="predicted"/>
<dbReference type="PANTHER" id="PTHR46889">
    <property type="entry name" value="TRANSPOSASE INSF FOR INSERTION SEQUENCE IS3B-RELATED"/>
    <property type="match status" value="1"/>
</dbReference>
<dbReference type="InterPro" id="IPR050900">
    <property type="entry name" value="Transposase_IS3/IS150/IS904"/>
</dbReference>
<evidence type="ECO:0000313" key="3">
    <source>
        <dbReference type="Proteomes" id="UP000234335"/>
    </source>
</evidence>
<accession>A0A2I1M6U2</accession>
<protein>
    <submittedName>
        <fullName evidence="2">DDE domain-containing protein</fullName>
    </submittedName>
</protein>
<dbReference type="EMBL" id="PKGS01000005">
    <property type="protein sequence ID" value="PKZ15835.1"/>
    <property type="molecule type" value="Genomic_DNA"/>
</dbReference>
<dbReference type="PROSITE" id="PS50994">
    <property type="entry name" value="INTEGRASE"/>
    <property type="match status" value="1"/>
</dbReference>
<evidence type="ECO:0000313" key="2">
    <source>
        <dbReference type="EMBL" id="PKZ15835.1"/>
    </source>
</evidence>
<reference evidence="2 3" key="1">
    <citation type="submission" date="2017-12" db="EMBL/GenBank/DDBJ databases">
        <title>Phylogenetic diversity of female urinary microbiome.</title>
        <authorList>
            <person name="Thomas-White K."/>
            <person name="Wolfe A.J."/>
        </authorList>
    </citation>
    <scope>NUCLEOTIDE SEQUENCE [LARGE SCALE GENOMIC DNA]</scope>
    <source>
        <strain evidence="2 3">UMB0119</strain>
    </source>
</reference>
<dbReference type="SUPFAM" id="SSF53098">
    <property type="entry name" value="Ribonuclease H-like"/>
    <property type="match status" value="1"/>
</dbReference>
<dbReference type="AlphaFoldDB" id="A0A2I1M6U2"/>
<comment type="caution">
    <text evidence="2">The sequence shown here is derived from an EMBL/GenBank/DDBJ whole genome shotgun (WGS) entry which is preliminary data.</text>
</comment>
<dbReference type="Proteomes" id="UP000234335">
    <property type="component" value="Unassembled WGS sequence"/>
</dbReference>
<sequence>MVRDLTYVRVGKKWNYICLIIDLNSREIIGYSSGKNKDANLVAEAFYSIRQPLNRIKIFHTDREREFKNIKIEEILKVFGIKRSLSKKGSPYDNAVSEAVNKVMKTEFIYQENFTNFQELNLKLAEYVYWYNNLRIHGSLGYKTPVEYRKAE</sequence>
<evidence type="ECO:0000259" key="1">
    <source>
        <dbReference type="PROSITE" id="PS50994"/>
    </source>
</evidence>
<dbReference type="InterPro" id="IPR001584">
    <property type="entry name" value="Integrase_cat-core"/>
</dbReference>
<dbReference type="InterPro" id="IPR036397">
    <property type="entry name" value="RNaseH_sf"/>
</dbReference>
<dbReference type="InterPro" id="IPR012337">
    <property type="entry name" value="RNaseH-like_sf"/>
</dbReference>